<dbReference type="InterPro" id="IPR012337">
    <property type="entry name" value="RNaseH-like_sf"/>
</dbReference>
<dbReference type="Proteomes" id="UP000054172">
    <property type="component" value="Unassembled WGS sequence"/>
</dbReference>
<accession>A0A0Q4B5Q7</accession>
<feature type="domain" description="Integrase catalytic" evidence="1">
    <location>
        <begin position="1"/>
        <end position="86"/>
    </location>
</feature>
<gene>
    <name evidence="3" type="ORF">AL399_04140</name>
    <name evidence="2" type="ORF">AL399_08920</name>
</gene>
<protein>
    <recommendedName>
        <fullName evidence="1">Integrase catalytic domain-containing protein</fullName>
    </recommendedName>
</protein>
<comment type="caution">
    <text evidence="2">The sequence shown here is derived from an EMBL/GenBank/DDBJ whole genome shotgun (WGS) entry which is preliminary data.</text>
</comment>
<dbReference type="PATRIC" id="fig|1702214.3.peg.1545"/>
<dbReference type="PROSITE" id="PS50994">
    <property type="entry name" value="INTEGRASE"/>
    <property type="match status" value="1"/>
</dbReference>
<proteinExistence type="predicted"/>
<reference evidence="2 4" key="1">
    <citation type="submission" date="2015-08" db="EMBL/GenBank/DDBJ databases">
        <title>Candidatus Bacteriodes Periocalifornicus.</title>
        <authorList>
            <person name="McLean J.S."/>
            <person name="Kelley S."/>
        </authorList>
    </citation>
    <scope>NUCLEOTIDE SEQUENCE [LARGE SCALE GENOMIC DNA]</scope>
    <source>
        <strain evidence="2">12B</strain>
    </source>
</reference>
<dbReference type="EMBL" id="LIIK01000015">
    <property type="protein sequence ID" value="KQM08987.1"/>
    <property type="molecule type" value="Genomic_DNA"/>
</dbReference>
<dbReference type="Pfam" id="PF13683">
    <property type="entry name" value="rve_3"/>
    <property type="match status" value="1"/>
</dbReference>
<feature type="non-terminal residue" evidence="2">
    <location>
        <position position="1"/>
    </location>
</feature>
<evidence type="ECO:0000313" key="3">
    <source>
        <dbReference type="EMBL" id="KQM08987.1"/>
    </source>
</evidence>
<dbReference type="Gene3D" id="3.30.420.10">
    <property type="entry name" value="Ribonuclease H-like superfamily/Ribonuclease H"/>
    <property type="match status" value="1"/>
</dbReference>
<dbReference type="SUPFAM" id="SSF53098">
    <property type="entry name" value="Ribonuclease H-like"/>
    <property type="match status" value="1"/>
</dbReference>
<dbReference type="PANTHER" id="PTHR46889">
    <property type="entry name" value="TRANSPOSASE INSF FOR INSERTION SEQUENCE IS3B-RELATED"/>
    <property type="match status" value="1"/>
</dbReference>
<keyword evidence="4" id="KW-1185">Reference proteome</keyword>
<evidence type="ECO:0000259" key="1">
    <source>
        <dbReference type="PROSITE" id="PS50994"/>
    </source>
</evidence>
<name>A0A0Q4B5Q7_9BACT</name>
<dbReference type="InterPro" id="IPR001584">
    <property type="entry name" value="Integrase_cat-core"/>
</dbReference>
<dbReference type="PANTHER" id="PTHR46889:SF4">
    <property type="entry name" value="TRANSPOSASE INSO FOR INSERTION SEQUENCE ELEMENT IS911B-RELATED"/>
    <property type="match status" value="1"/>
</dbReference>
<dbReference type="InterPro" id="IPR036397">
    <property type="entry name" value="RNaseH_sf"/>
</dbReference>
<evidence type="ECO:0000313" key="2">
    <source>
        <dbReference type="EMBL" id="KQM08140.1"/>
    </source>
</evidence>
<sequence>LYQHRDYRDLLQRHGAVQSMSRRGNCWDNACAESLFARMKVELLRAQEWESLAAFERALARYVEYYNRDRRRLGGESPARRRAQYELKNSVKQS</sequence>
<dbReference type="GO" id="GO:0015074">
    <property type="term" value="P:DNA integration"/>
    <property type="evidence" value="ECO:0007669"/>
    <property type="project" value="InterPro"/>
</dbReference>
<organism evidence="2 4">
    <name type="scientific">Candidatus [Bacteroides] periocalifornicus</name>
    <dbReference type="NCBI Taxonomy" id="1702214"/>
    <lineage>
        <taxon>Bacteria</taxon>
        <taxon>Pseudomonadati</taxon>
        <taxon>Bacteroidota</taxon>
    </lineage>
</organism>
<dbReference type="GO" id="GO:0003676">
    <property type="term" value="F:nucleic acid binding"/>
    <property type="evidence" value="ECO:0007669"/>
    <property type="project" value="InterPro"/>
</dbReference>
<dbReference type="AlphaFoldDB" id="A0A0Q4B5Q7"/>
<dbReference type="InterPro" id="IPR050900">
    <property type="entry name" value="Transposase_IS3/IS150/IS904"/>
</dbReference>
<evidence type="ECO:0000313" key="4">
    <source>
        <dbReference type="Proteomes" id="UP000054172"/>
    </source>
</evidence>
<dbReference type="EMBL" id="LIIK01000064">
    <property type="protein sequence ID" value="KQM08140.1"/>
    <property type="molecule type" value="Genomic_DNA"/>
</dbReference>